<dbReference type="EMBL" id="AP023326">
    <property type="protein sequence ID" value="BCI66296.1"/>
    <property type="molecule type" value="Genomic_DNA"/>
</dbReference>
<dbReference type="InterPro" id="IPR013078">
    <property type="entry name" value="His_Pase_superF_clade-1"/>
</dbReference>
<dbReference type="Pfam" id="PF00300">
    <property type="entry name" value="His_Phos_1"/>
    <property type="match status" value="1"/>
</dbReference>
<dbReference type="RefSeq" id="WP_099349315.1">
    <property type="nucleotide sequence ID" value="NZ_AP023326.1"/>
</dbReference>
<evidence type="ECO:0000313" key="1">
    <source>
        <dbReference type="EMBL" id="BCI66296.1"/>
    </source>
</evidence>
<reference evidence="1 2" key="1">
    <citation type="submission" date="2020-07" db="EMBL/GenBank/DDBJ databases">
        <title>Complete Genome Sequence of an acetic acid bacterium, Acetobacter aceti JCM20276.</title>
        <authorList>
            <person name="Hirose Y."/>
            <person name="Mihara H."/>
        </authorList>
    </citation>
    <scope>NUCLEOTIDE SEQUENCE [LARGE SCALE GENOMIC DNA]</scope>
    <source>
        <strain evidence="1 2">JCM20276</strain>
    </source>
</reference>
<dbReference type="SMART" id="SM00855">
    <property type="entry name" value="PGAM"/>
    <property type="match status" value="1"/>
</dbReference>
<sequence>MVIRCLARHPPVAVPQGICYGQADVALAAGWEDFASQLAASLRKTGIRKLFASPLARCRIPAQWVAARTQCELRLDERLREISFGDWEMCLWGAIPRNALDEWAADLPGFAPPQGESGQELIARVTNFWNGCKAGPSCAILSHGGPLRVLEALVAGKNVDLNVPAMPLGMVKLIP</sequence>
<organism evidence="1 2">
    <name type="scientific">Acetobacter aceti</name>
    <dbReference type="NCBI Taxonomy" id="435"/>
    <lineage>
        <taxon>Bacteria</taxon>
        <taxon>Pseudomonadati</taxon>
        <taxon>Pseudomonadota</taxon>
        <taxon>Alphaproteobacteria</taxon>
        <taxon>Acetobacterales</taxon>
        <taxon>Acetobacteraceae</taxon>
        <taxon>Acetobacter</taxon>
        <taxon>Acetobacter subgen. Acetobacter</taxon>
    </lineage>
</organism>
<proteinExistence type="predicted"/>
<accession>A0A6S6PHE5</accession>
<dbReference type="InterPro" id="IPR029033">
    <property type="entry name" value="His_PPase_superfam"/>
</dbReference>
<protein>
    <submittedName>
        <fullName evidence="1">Phosphoglycerate mutase</fullName>
    </submittedName>
</protein>
<gene>
    <name evidence="1" type="ORF">AAJCM20276_09200</name>
</gene>
<dbReference type="Proteomes" id="UP000515220">
    <property type="component" value="Chromosome"/>
</dbReference>
<dbReference type="Gene3D" id="3.40.50.1240">
    <property type="entry name" value="Phosphoglycerate mutase-like"/>
    <property type="match status" value="1"/>
</dbReference>
<evidence type="ECO:0000313" key="2">
    <source>
        <dbReference type="Proteomes" id="UP000515220"/>
    </source>
</evidence>
<name>A0A6S6PHE5_ACEAC</name>
<dbReference type="SUPFAM" id="SSF53254">
    <property type="entry name" value="Phosphoglycerate mutase-like"/>
    <property type="match status" value="1"/>
</dbReference>
<dbReference type="AlphaFoldDB" id="A0A6S6PHE5"/>